<keyword evidence="4 7" id="KW-1133">Transmembrane helix</keyword>
<keyword evidence="3 7" id="KW-0812">Transmembrane</keyword>
<feature type="transmembrane region" description="Helical" evidence="7">
    <location>
        <begin position="287"/>
        <end position="307"/>
    </location>
</feature>
<evidence type="ECO:0000256" key="7">
    <source>
        <dbReference type="SAM" id="Phobius"/>
    </source>
</evidence>
<evidence type="ECO:0000256" key="6">
    <source>
        <dbReference type="SAM" id="Coils"/>
    </source>
</evidence>
<gene>
    <name evidence="8" type="ORF">HW423_05425</name>
</gene>
<comment type="subcellular location">
    <subcellularLocation>
        <location evidence="1">Membrane</location>
        <topology evidence="1">Multi-pass membrane protein</topology>
    </subcellularLocation>
</comment>
<name>A0A839A5N5_9LACT</name>
<dbReference type="RefSeq" id="WP_218930926.1">
    <property type="nucleotide sequence ID" value="NZ_JACAOA010000011.1"/>
</dbReference>
<evidence type="ECO:0000256" key="5">
    <source>
        <dbReference type="ARBA" id="ARBA00023136"/>
    </source>
</evidence>
<protein>
    <recommendedName>
        <fullName evidence="10">Magnesium transporter CorA family protein</fullName>
    </recommendedName>
</protein>
<proteinExistence type="inferred from homology"/>
<dbReference type="GO" id="GO:0016020">
    <property type="term" value="C:membrane"/>
    <property type="evidence" value="ECO:0007669"/>
    <property type="project" value="UniProtKB-SubCell"/>
</dbReference>
<evidence type="ECO:0008006" key="10">
    <source>
        <dbReference type="Google" id="ProtNLM"/>
    </source>
</evidence>
<dbReference type="AlphaFoldDB" id="A0A839A5N5"/>
<comment type="caution">
    <text evidence="8">The sequence shown here is derived from an EMBL/GenBank/DDBJ whole genome shotgun (WGS) entry which is preliminary data.</text>
</comment>
<feature type="coiled-coil region" evidence="6">
    <location>
        <begin position="140"/>
        <end position="200"/>
    </location>
</feature>
<reference evidence="8 9" key="1">
    <citation type="submission" date="2020-06" db="EMBL/GenBank/DDBJ databases">
        <title>Reclassification of Facklamia ignava, Facklamia soureckii and Facklami tabacinasalis as Falseniella iganva gen. nov., comb. nov., Hutsoniella ignava gen. nov., comb. nov., and Ruoffia tabacinasalis gen. nov., comb. nov and description of Ruoffia haltotolerans sp. nov., isolated from hypersaline Inland Sea of Qatar.</title>
        <authorList>
            <person name="Fotedar R."/>
            <person name="Sankaranarayanan K."/>
            <person name="Lawson P."/>
            <person name="Caldwell M."/>
            <person name="Zeyara A."/>
            <person name="Al Malki A."/>
            <person name="Ali M."/>
        </authorList>
    </citation>
    <scope>NUCLEOTIDE SEQUENCE [LARGE SCALE GENOMIC DNA]</scope>
    <source>
        <strain evidence="8 9">INB8</strain>
    </source>
</reference>
<dbReference type="Pfam" id="PF01544">
    <property type="entry name" value="CorA"/>
    <property type="match status" value="1"/>
</dbReference>
<keyword evidence="6" id="KW-0175">Coiled coil</keyword>
<dbReference type="SUPFAM" id="SSF143865">
    <property type="entry name" value="CorA soluble domain-like"/>
    <property type="match status" value="1"/>
</dbReference>
<organism evidence="8 9">
    <name type="scientific">Ruoffia halotolerans</name>
    <dbReference type="NCBI Taxonomy" id="2748684"/>
    <lineage>
        <taxon>Bacteria</taxon>
        <taxon>Bacillati</taxon>
        <taxon>Bacillota</taxon>
        <taxon>Bacilli</taxon>
        <taxon>Lactobacillales</taxon>
        <taxon>Aerococcaceae</taxon>
        <taxon>Ruoffia</taxon>
    </lineage>
</organism>
<feature type="transmembrane region" description="Helical" evidence="7">
    <location>
        <begin position="255"/>
        <end position="275"/>
    </location>
</feature>
<dbReference type="Proteomes" id="UP000571018">
    <property type="component" value="Unassembled WGS sequence"/>
</dbReference>
<dbReference type="PANTHER" id="PTHR47891:SF1">
    <property type="entry name" value="CORA-MAGNESIUM AND COBALT TRANSPORTER"/>
    <property type="match status" value="1"/>
</dbReference>
<keyword evidence="9" id="KW-1185">Reference proteome</keyword>
<dbReference type="GO" id="GO:0046873">
    <property type="term" value="F:metal ion transmembrane transporter activity"/>
    <property type="evidence" value="ECO:0007669"/>
    <property type="project" value="InterPro"/>
</dbReference>
<keyword evidence="5 7" id="KW-0472">Membrane</keyword>
<dbReference type="InterPro" id="IPR045863">
    <property type="entry name" value="CorA_TM1_TM2"/>
</dbReference>
<evidence type="ECO:0000313" key="8">
    <source>
        <dbReference type="EMBL" id="MBA5729221.1"/>
    </source>
</evidence>
<evidence type="ECO:0000256" key="4">
    <source>
        <dbReference type="ARBA" id="ARBA00022989"/>
    </source>
</evidence>
<dbReference type="InterPro" id="IPR047199">
    <property type="entry name" value="CorA-like"/>
</dbReference>
<dbReference type="SUPFAM" id="SSF144083">
    <property type="entry name" value="Magnesium transport protein CorA, transmembrane region"/>
    <property type="match status" value="1"/>
</dbReference>
<dbReference type="Gene3D" id="1.20.58.340">
    <property type="entry name" value="Magnesium transport protein CorA, transmembrane region"/>
    <property type="match status" value="2"/>
</dbReference>
<sequence length="313" mass="35507">MAQSFKFKDGKFTESSIDEASVLFFHSLSSEDKQEYVDRFNLPSDVFALDEIPSVAPRFEKIPHQDSDDSLVVVLSNVSNGNNDIPVEDRFETLTFILKNEQLFCFLQEDSVFDQNLIHHYKDKFDSIESVLVYAGILMYSNLYAELQQQKAAIDELNEIAKSSSSGDTLRKVAGTERNLVFLEHNIETLDETVTNLLDNDLFTSRLNNSALEYDFKWYSRQVIKLVHVYRDLLDSVSSLFSDLVSDNLNKIMKFLNSLSLVLASTSLVSEFWGINAGGLPGENSDYGTIMVLILVLISTGSMTLFLKKKDYF</sequence>
<evidence type="ECO:0000256" key="3">
    <source>
        <dbReference type="ARBA" id="ARBA00022692"/>
    </source>
</evidence>
<evidence type="ECO:0000256" key="1">
    <source>
        <dbReference type="ARBA" id="ARBA00004141"/>
    </source>
</evidence>
<evidence type="ECO:0000313" key="9">
    <source>
        <dbReference type="Proteomes" id="UP000571018"/>
    </source>
</evidence>
<comment type="similarity">
    <text evidence="2">Belongs to the CorA metal ion transporter (MIT) (TC 1.A.35) family.</text>
</comment>
<dbReference type="InterPro" id="IPR045861">
    <property type="entry name" value="CorA_cytoplasmic_dom"/>
</dbReference>
<dbReference type="EMBL" id="JACAOA010000011">
    <property type="protein sequence ID" value="MBA5729221.1"/>
    <property type="molecule type" value="Genomic_DNA"/>
</dbReference>
<evidence type="ECO:0000256" key="2">
    <source>
        <dbReference type="ARBA" id="ARBA00009765"/>
    </source>
</evidence>
<dbReference type="PANTHER" id="PTHR47891">
    <property type="entry name" value="TRANSPORTER-RELATED"/>
    <property type="match status" value="1"/>
</dbReference>
<dbReference type="InterPro" id="IPR002523">
    <property type="entry name" value="MgTranspt_CorA/ZnTranspt_ZntB"/>
</dbReference>
<accession>A0A839A5N5</accession>